<dbReference type="Gene3D" id="3.20.20.80">
    <property type="entry name" value="Glycosidases"/>
    <property type="match status" value="1"/>
</dbReference>
<evidence type="ECO:0000259" key="4">
    <source>
        <dbReference type="PROSITE" id="PS51910"/>
    </source>
</evidence>
<dbReference type="OrthoDB" id="6020543at2759"/>
<keyword evidence="6" id="KW-1185">Reference proteome</keyword>
<reference evidence="5 6" key="1">
    <citation type="submission" date="2016-03" db="EMBL/GenBank/DDBJ databases">
        <authorList>
            <person name="Ploux O."/>
        </authorList>
    </citation>
    <scope>NUCLEOTIDE SEQUENCE [LARGE SCALE GENOMIC DNA]</scope>
    <source>
        <strain evidence="5 6">URUG2</strain>
    </source>
</reference>
<dbReference type="GO" id="GO:0005576">
    <property type="term" value="C:extracellular region"/>
    <property type="evidence" value="ECO:0007669"/>
    <property type="project" value="TreeGrafter"/>
</dbReference>
<keyword evidence="1" id="KW-0378">Hydrolase</keyword>
<keyword evidence="3" id="KW-0732">Signal</keyword>
<evidence type="ECO:0000313" key="6">
    <source>
        <dbReference type="Proteomes" id="UP000225277"/>
    </source>
</evidence>
<organism evidence="5 6">
    <name type="scientific">Ramularia collo-cygni</name>
    <dbReference type="NCBI Taxonomy" id="112498"/>
    <lineage>
        <taxon>Eukaryota</taxon>
        <taxon>Fungi</taxon>
        <taxon>Dikarya</taxon>
        <taxon>Ascomycota</taxon>
        <taxon>Pezizomycotina</taxon>
        <taxon>Dothideomycetes</taxon>
        <taxon>Dothideomycetidae</taxon>
        <taxon>Mycosphaerellales</taxon>
        <taxon>Mycosphaerellaceae</taxon>
        <taxon>Ramularia</taxon>
    </lineage>
</organism>
<evidence type="ECO:0000313" key="5">
    <source>
        <dbReference type="EMBL" id="CZT19701.1"/>
    </source>
</evidence>
<keyword evidence="2" id="KW-0326">Glycosidase</keyword>
<proteinExistence type="predicted"/>
<dbReference type="AlphaFoldDB" id="A0A2D3UTF7"/>
<evidence type="ECO:0000256" key="1">
    <source>
        <dbReference type="ARBA" id="ARBA00022801"/>
    </source>
</evidence>
<accession>A0A2D3UTF7</accession>
<dbReference type="RefSeq" id="XP_023626591.1">
    <property type="nucleotide sequence ID" value="XM_023770823.1"/>
</dbReference>
<dbReference type="PANTHER" id="PTHR45708">
    <property type="entry name" value="ENDOCHITINASE"/>
    <property type="match status" value="1"/>
</dbReference>
<gene>
    <name evidence="5" type="ORF">RCC_05553</name>
</gene>
<dbReference type="InterPro" id="IPR001223">
    <property type="entry name" value="Glyco_hydro18_cat"/>
</dbReference>
<dbReference type="PANTHER" id="PTHR45708:SF49">
    <property type="entry name" value="ENDOCHITINASE"/>
    <property type="match status" value="1"/>
</dbReference>
<feature type="chain" id="PRO_5013561801" evidence="3">
    <location>
        <begin position="18"/>
        <end position="326"/>
    </location>
</feature>
<dbReference type="InterPro" id="IPR050542">
    <property type="entry name" value="Glycosyl_Hydrlase18_Chitinase"/>
</dbReference>
<dbReference type="STRING" id="112498.A0A2D3UTF7"/>
<feature type="domain" description="GH18" evidence="4">
    <location>
        <begin position="17"/>
        <end position="311"/>
    </location>
</feature>
<dbReference type="GeneID" id="35600710"/>
<dbReference type="InterPro" id="IPR017853">
    <property type="entry name" value="GH"/>
</dbReference>
<dbReference type="Proteomes" id="UP000225277">
    <property type="component" value="Unassembled WGS sequence"/>
</dbReference>
<evidence type="ECO:0000256" key="3">
    <source>
        <dbReference type="SAM" id="SignalP"/>
    </source>
</evidence>
<sequence>MSFKIALLALAAQGSLAEIVAYWGNGGETPADGNLADWCADNEHIDILNLAFITNFGHNHSPNGDLGYCHINEDGSSNNCEQLEQDIGTCQSMGKKVFLSLPGSYGDFGLNSNQDAEGVAYSLWNQYGAPNAVQDLSKRPLGNVRIDGWDIDIESNPYNEDGNGYLGHMLNTLRKSFEADTANKYYIGGAPQCYLNQERNMDINMGNSINQAQYDYLWIQFYNNDCAAAYANDGSDRFNLDKWPGVIANGASKNAKLLVGIPGNQQEAPEFIPVDSLPNVYEASKGVQNFDGFMVYEVGDTKSVDSVNGCDYFAQLYSVYTTGHTC</sequence>
<dbReference type="Pfam" id="PF00704">
    <property type="entry name" value="Glyco_hydro_18"/>
    <property type="match status" value="1"/>
</dbReference>
<evidence type="ECO:0000256" key="2">
    <source>
        <dbReference type="ARBA" id="ARBA00023295"/>
    </source>
</evidence>
<protein>
    <submittedName>
        <fullName evidence="5">Related to class III chitinase ChiA2</fullName>
    </submittedName>
</protein>
<name>A0A2D3UTF7_9PEZI</name>
<dbReference type="PROSITE" id="PS51910">
    <property type="entry name" value="GH18_2"/>
    <property type="match status" value="1"/>
</dbReference>
<dbReference type="GO" id="GO:0004568">
    <property type="term" value="F:chitinase activity"/>
    <property type="evidence" value="ECO:0007669"/>
    <property type="project" value="TreeGrafter"/>
</dbReference>
<dbReference type="GO" id="GO:0005975">
    <property type="term" value="P:carbohydrate metabolic process"/>
    <property type="evidence" value="ECO:0007669"/>
    <property type="project" value="InterPro"/>
</dbReference>
<dbReference type="EMBL" id="FJUY01000008">
    <property type="protein sequence ID" value="CZT19701.1"/>
    <property type="molecule type" value="Genomic_DNA"/>
</dbReference>
<feature type="signal peptide" evidence="3">
    <location>
        <begin position="1"/>
        <end position="17"/>
    </location>
</feature>
<dbReference type="SUPFAM" id="SSF51445">
    <property type="entry name" value="(Trans)glycosidases"/>
    <property type="match status" value="1"/>
</dbReference>